<dbReference type="PANTHER" id="PTHR31374">
    <property type="entry name" value="AUXIN-INDUCED PROTEIN-LIKE-RELATED"/>
    <property type="match status" value="1"/>
</dbReference>
<dbReference type="eggNOG" id="ENOG502S29C">
    <property type="taxonomic scope" value="Eukaryota"/>
</dbReference>
<dbReference type="AlphaFoldDB" id="R0G092"/>
<keyword evidence="3" id="KW-0341">Growth regulation</keyword>
<evidence type="ECO:0000256" key="1">
    <source>
        <dbReference type="ARBA" id="ARBA00006974"/>
    </source>
</evidence>
<organism evidence="4 5">
    <name type="scientific">Capsella rubella</name>
    <dbReference type="NCBI Taxonomy" id="81985"/>
    <lineage>
        <taxon>Eukaryota</taxon>
        <taxon>Viridiplantae</taxon>
        <taxon>Streptophyta</taxon>
        <taxon>Embryophyta</taxon>
        <taxon>Tracheophyta</taxon>
        <taxon>Spermatophyta</taxon>
        <taxon>Magnoliopsida</taxon>
        <taxon>eudicotyledons</taxon>
        <taxon>Gunneridae</taxon>
        <taxon>Pentapetalae</taxon>
        <taxon>rosids</taxon>
        <taxon>malvids</taxon>
        <taxon>Brassicales</taxon>
        <taxon>Brassicaceae</taxon>
        <taxon>Camelineae</taxon>
        <taxon>Capsella</taxon>
    </lineage>
</organism>
<name>R0G092_9BRAS</name>
<evidence type="ECO:0000313" key="5">
    <source>
        <dbReference type="Proteomes" id="UP000029121"/>
    </source>
</evidence>
<dbReference type="PANTHER" id="PTHR31374:SF16">
    <property type="entry name" value="AUXIN-RESPONSIVE FAMILY PROTEIN"/>
    <property type="match status" value="1"/>
</dbReference>
<dbReference type="Proteomes" id="UP000029121">
    <property type="component" value="Unassembled WGS sequence"/>
</dbReference>
<evidence type="ECO:0000256" key="3">
    <source>
        <dbReference type="ARBA" id="ARBA00022604"/>
    </source>
</evidence>
<reference evidence="5" key="1">
    <citation type="journal article" date="2013" name="Nat. Genet.">
        <title>The Capsella rubella genome and the genomic consequences of rapid mating system evolution.</title>
        <authorList>
            <person name="Slotte T."/>
            <person name="Hazzouri K.M."/>
            <person name="Agren J.A."/>
            <person name="Koenig D."/>
            <person name="Maumus F."/>
            <person name="Guo Y.L."/>
            <person name="Steige K."/>
            <person name="Platts A.E."/>
            <person name="Escobar J.S."/>
            <person name="Newman L.K."/>
            <person name="Wang W."/>
            <person name="Mandakova T."/>
            <person name="Vello E."/>
            <person name="Smith L.M."/>
            <person name="Henz S.R."/>
            <person name="Steffen J."/>
            <person name="Takuno S."/>
            <person name="Brandvain Y."/>
            <person name="Coop G."/>
            <person name="Andolfatto P."/>
            <person name="Hu T.T."/>
            <person name="Blanchette M."/>
            <person name="Clark R.M."/>
            <person name="Quesneville H."/>
            <person name="Nordborg M."/>
            <person name="Gaut B.S."/>
            <person name="Lysak M.A."/>
            <person name="Jenkins J."/>
            <person name="Grimwood J."/>
            <person name="Chapman J."/>
            <person name="Prochnik S."/>
            <person name="Shu S."/>
            <person name="Rokhsar D."/>
            <person name="Schmutz J."/>
            <person name="Weigel D."/>
            <person name="Wright S.I."/>
        </authorList>
    </citation>
    <scope>NUCLEOTIDE SEQUENCE [LARGE SCALE GENOMIC DNA]</scope>
    <source>
        <strain evidence="5">cv. Monte Gargano</strain>
    </source>
</reference>
<sequence>MARQRMITIEPSKKKKGGIVKLKNVVEKLVQIKGFSSAKKPCSEDQYGRDCVPKDVKEGHFAVIAVDGYHEPTQRFVVPLMFLEHPMFRKLLERAEEEYGFDHHGALMVPCQPSHLRMILTEQWC</sequence>
<protein>
    <recommendedName>
        <fullName evidence="6">Auxin-responsive family protein</fullName>
    </recommendedName>
</protein>
<dbReference type="InterPro" id="IPR003676">
    <property type="entry name" value="SAUR_fam"/>
</dbReference>
<proteinExistence type="inferred from homology"/>
<dbReference type="STRING" id="81985.R0G092"/>
<dbReference type="EMBL" id="KB870808">
    <property type="protein sequence ID" value="EOA28516.1"/>
    <property type="molecule type" value="Genomic_DNA"/>
</dbReference>
<gene>
    <name evidence="4" type="ORF">CARUB_v10024731mg</name>
</gene>
<comment type="similarity">
    <text evidence="1">Belongs to the ARG7 family.</text>
</comment>
<keyword evidence="2" id="KW-0217">Developmental protein</keyword>
<dbReference type="Pfam" id="PF02519">
    <property type="entry name" value="Auxin_inducible"/>
    <property type="match status" value="1"/>
</dbReference>
<evidence type="ECO:0008006" key="6">
    <source>
        <dbReference type="Google" id="ProtNLM"/>
    </source>
</evidence>
<evidence type="ECO:0000313" key="4">
    <source>
        <dbReference type="EMBL" id="EOA28516.1"/>
    </source>
</evidence>
<accession>R0G092</accession>
<keyword evidence="5" id="KW-1185">Reference proteome</keyword>
<dbReference type="OrthoDB" id="1930622at2759"/>
<evidence type="ECO:0000256" key="2">
    <source>
        <dbReference type="ARBA" id="ARBA00022473"/>
    </source>
</evidence>
<dbReference type="GO" id="GO:0009733">
    <property type="term" value="P:response to auxin"/>
    <property type="evidence" value="ECO:0007669"/>
    <property type="project" value="InterPro"/>
</dbReference>
<dbReference type="KEGG" id="crb:17887854"/>